<reference evidence="2" key="1">
    <citation type="submission" date="2020-05" db="EMBL/GenBank/DDBJ databases">
        <title>Mycena genomes resolve the evolution of fungal bioluminescence.</title>
        <authorList>
            <person name="Tsai I.J."/>
        </authorList>
    </citation>
    <scope>NUCLEOTIDE SEQUENCE</scope>
    <source>
        <strain evidence="2">171206Taipei</strain>
    </source>
</reference>
<feature type="compositionally biased region" description="Low complexity" evidence="1">
    <location>
        <begin position="491"/>
        <end position="507"/>
    </location>
</feature>
<evidence type="ECO:0000313" key="3">
    <source>
        <dbReference type="EMBL" id="KAF7299200.1"/>
    </source>
</evidence>
<comment type="caution">
    <text evidence="2">The sequence shown here is derived from an EMBL/GenBank/DDBJ whole genome shotgun (WGS) entry which is preliminary data.</text>
</comment>
<proteinExistence type="predicted"/>
<evidence type="ECO:0000313" key="4">
    <source>
        <dbReference type="Proteomes" id="UP000636479"/>
    </source>
</evidence>
<evidence type="ECO:0000313" key="2">
    <source>
        <dbReference type="EMBL" id="KAF7298878.1"/>
    </source>
</evidence>
<dbReference type="AlphaFoldDB" id="A0A8H6W247"/>
<dbReference type="RefSeq" id="XP_037218266.1">
    <property type="nucleotide sequence ID" value="XM_037365024.1"/>
</dbReference>
<dbReference type="EMBL" id="JACAZF010000007">
    <property type="protein sequence ID" value="KAF7298878.1"/>
    <property type="molecule type" value="Genomic_DNA"/>
</dbReference>
<feature type="region of interest" description="Disordered" evidence="1">
    <location>
        <begin position="467"/>
        <end position="507"/>
    </location>
</feature>
<dbReference type="GeneID" id="59347540"/>
<evidence type="ECO:0000256" key="1">
    <source>
        <dbReference type="SAM" id="MobiDB-lite"/>
    </source>
</evidence>
<accession>A0A8H6W247</accession>
<feature type="compositionally biased region" description="Basic and acidic residues" evidence="1">
    <location>
        <begin position="20"/>
        <end position="49"/>
    </location>
</feature>
<name>A0A8H6W247_9AGAR</name>
<dbReference type="OrthoDB" id="3043714at2759"/>
<protein>
    <submittedName>
        <fullName evidence="2">Uncharacterized protein</fullName>
    </submittedName>
</protein>
<dbReference type="EMBL" id="JACAZF010000007">
    <property type="protein sequence ID" value="KAF7299200.1"/>
    <property type="molecule type" value="Genomic_DNA"/>
</dbReference>
<feature type="compositionally biased region" description="Low complexity" evidence="1">
    <location>
        <begin position="95"/>
        <end position="116"/>
    </location>
</feature>
<feature type="compositionally biased region" description="Polar residues" evidence="1">
    <location>
        <begin position="150"/>
        <end position="166"/>
    </location>
</feature>
<feature type="region of interest" description="Disordered" evidence="1">
    <location>
        <begin position="1"/>
        <end position="182"/>
    </location>
</feature>
<gene>
    <name evidence="2" type="ORF">MIND_00835800</name>
    <name evidence="3" type="ORF">MIND_00868700</name>
</gene>
<sequence length="507" mass="55308">MSDNTWSSSSSSINWSLCKGEQHDSPEKVGKPDDGIFRHPDRDSRERKTPQSRKQAGTDGERTPHSGGSQNIFDEDIRMDPAPPLENRAQPPDTLNPANTAPTVPTGAAPPNTNNAGQEGGALDRPRPPQPQPPFTLPTPGTFAGAEPIGTSTNPHFATQPAQQAPPNKKDGKPACQRNPGSWPEVILDLENLMAHIDPVQREAIERDETGQNMLVVTSLGGDMYNRLMESAANAALVIDAGDRDATLTDKIANVLQAVSEADNPIRVWLPQSNGTPARGDKYHGASILVAEVPTASQRNKIKKQRTFACTSTLAFHVVQASECRESWVVGEWQTGRQEEPEHQKACIRGGLFREITQSKDLMQDIDAMTQAREGSLPLRATYFLGSLHAVVTPHVKDPLITVYLSPFGGGTSQQRAAFLSKLRAVKFSFDVYHFKPMRKSGEVPNCPICKLATFWWGPTQTLGEHTEGPLALNKRGRSERGRGGRGGAPRGRYVNRGSRGGYNSRR</sequence>
<keyword evidence="4" id="KW-1185">Reference proteome</keyword>
<organism evidence="2 4">
    <name type="scientific">Mycena indigotica</name>
    <dbReference type="NCBI Taxonomy" id="2126181"/>
    <lineage>
        <taxon>Eukaryota</taxon>
        <taxon>Fungi</taxon>
        <taxon>Dikarya</taxon>
        <taxon>Basidiomycota</taxon>
        <taxon>Agaricomycotina</taxon>
        <taxon>Agaricomycetes</taxon>
        <taxon>Agaricomycetidae</taxon>
        <taxon>Agaricales</taxon>
        <taxon>Marasmiineae</taxon>
        <taxon>Mycenaceae</taxon>
        <taxon>Mycena</taxon>
    </lineage>
</organism>
<dbReference type="Proteomes" id="UP000636479">
    <property type="component" value="Unassembled WGS sequence"/>
</dbReference>
<feature type="compositionally biased region" description="Pro residues" evidence="1">
    <location>
        <begin position="128"/>
        <end position="137"/>
    </location>
</feature>